<comment type="caution">
    <text evidence="3">The sequence shown here is derived from an EMBL/GenBank/DDBJ whole genome shotgun (WGS) entry which is preliminary data.</text>
</comment>
<dbReference type="InterPro" id="IPR002656">
    <property type="entry name" value="Acyl_transf_3_dom"/>
</dbReference>
<keyword evidence="4" id="KW-1185">Reference proteome</keyword>
<dbReference type="RefSeq" id="WP_188645291.1">
    <property type="nucleotide sequence ID" value="NZ_BMKL01000001.1"/>
</dbReference>
<keyword evidence="3" id="KW-0808">Transferase</keyword>
<keyword evidence="1" id="KW-0812">Transmembrane</keyword>
<feature type="transmembrane region" description="Helical" evidence="1">
    <location>
        <begin position="132"/>
        <end position="155"/>
    </location>
</feature>
<accession>A0ABQ1SCV2</accession>
<evidence type="ECO:0000313" key="4">
    <source>
        <dbReference type="Proteomes" id="UP000619041"/>
    </source>
</evidence>
<dbReference type="GO" id="GO:0016746">
    <property type="term" value="F:acyltransferase activity"/>
    <property type="evidence" value="ECO:0007669"/>
    <property type="project" value="UniProtKB-KW"/>
</dbReference>
<name>A0ABQ1SCV2_9SPHN</name>
<feature type="transmembrane region" description="Helical" evidence="1">
    <location>
        <begin position="298"/>
        <end position="317"/>
    </location>
</feature>
<dbReference type="PANTHER" id="PTHR23028:SF53">
    <property type="entry name" value="ACYL_TRANSF_3 DOMAIN-CONTAINING PROTEIN"/>
    <property type="match status" value="1"/>
</dbReference>
<feature type="transmembrane region" description="Helical" evidence="1">
    <location>
        <begin position="268"/>
        <end position="286"/>
    </location>
</feature>
<dbReference type="InterPro" id="IPR050879">
    <property type="entry name" value="Acyltransferase_3"/>
</dbReference>
<feature type="transmembrane region" description="Helical" evidence="1">
    <location>
        <begin position="86"/>
        <end position="108"/>
    </location>
</feature>
<dbReference type="Pfam" id="PF01757">
    <property type="entry name" value="Acyl_transf_3"/>
    <property type="match status" value="1"/>
</dbReference>
<dbReference type="Proteomes" id="UP000619041">
    <property type="component" value="Unassembled WGS sequence"/>
</dbReference>
<evidence type="ECO:0000313" key="3">
    <source>
        <dbReference type="EMBL" id="GGE03159.1"/>
    </source>
</evidence>
<feature type="transmembrane region" description="Helical" evidence="1">
    <location>
        <begin position="47"/>
        <end position="66"/>
    </location>
</feature>
<keyword evidence="1" id="KW-1133">Transmembrane helix</keyword>
<feature type="transmembrane region" description="Helical" evidence="1">
    <location>
        <begin position="162"/>
        <end position="180"/>
    </location>
</feature>
<evidence type="ECO:0000259" key="2">
    <source>
        <dbReference type="Pfam" id="PF01757"/>
    </source>
</evidence>
<reference evidence="4" key="1">
    <citation type="journal article" date="2019" name="Int. J. Syst. Evol. Microbiol.">
        <title>The Global Catalogue of Microorganisms (GCM) 10K type strain sequencing project: providing services to taxonomists for standard genome sequencing and annotation.</title>
        <authorList>
            <consortium name="The Broad Institute Genomics Platform"/>
            <consortium name="The Broad Institute Genome Sequencing Center for Infectious Disease"/>
            <person name="Wu L."/>
            <person name="Ma J."/>
        </authorList>
    </citation>
    <scope>NUCLEOTIDE SEQUENCE [LARGE SCALE GENOMIC DNA]</scope>
    <source>
        <strain evidence="4">CGMCC 1.15959</strain>
    </source>
</reference>
<sequence length="345" mass="38139">MIEKPAGRAAALDLGRFIAALAVYGYHMLYLDVQVGRIPWASALGPIMSYGYLGVNFFFMLSGYVICRSAEGATRFEFARNRATRLYPAFVICGVLTSLMLIVAGHGVSPLRFVANMTFQAKALGFSFLDPVYWSLAAETLFYAAVFLIVIGPALRSRLRMVLVVWAVLAVLPIGGPAAILLNLKWAPYFGVGIALHLIQADRRGFDKGLFALYALLALYGAWSEAGTVGKQFDLRPAPLVAAVLVFAMAAILPWLSRVELSKRGYTVAFVLGGMSYPLYLLHNQFNRPLLIARWEHGLLAVLVENAGLMLLCYLVFKFEEKIRRSLRALDFARYRPGRRVETGA</sequence>
<keyword evidence="1" id="KW-0472">Membrane</keyword>
<protein>
    <submittedName>
        <fullName evidence="3">Acyltransferase</fullName>
    </submittedName>
</protein>
<dbReference type="EMBL" id="BMKL01000001">
    <property type="protein sequence ID" value="GGE03159.1"/>
    <property type="molecule type" value="Genomic_DNA"/>
</dbReference>
<dbReference type="PANTHER" id="PTHR23028">
    <property type="entry name" value="ACETYLTRANSFERASE"/>
    <property type="match status" value="1"/>
</dbReference>
<organism evidence="3 4">
    <name type="scientific">Tsuneonella deserti</name>
    <dbReference type="NCBI Taxonomy" id="2035528"/>
    <lineage>
        <taxon>Bacteria</taxon>
        <taxon>Pseudomonadati</taxon>
        <taxon>Pseudomonadota</taxon>
        <taxon>Alphaproteobacteria</taxon>
        <taxon>Sphingomonadales</taxon>
        <taxon>Erythrobacteraceae</taxon>
        <taxon>Tsuneonella</taxon>
    </lineage>
</organism>
<evidence type="ECO:0000256" key="1">
    <source>
        <dbReference type="SAM" id="Phobius"/>
    </source>
</evidence>
<feature type="domain" description="Acyltransferase 3" evidence="2">
    <location>
        <begin position="11"/>
        <end position="298"/>
    </location>
</feature>
<keyword evidence="3" id="KW-0012">Acyltransferase</keyword>
<feature type="transmembrane region" description="Helical" evidence="1">
    <location>
        <begin position="9"/>
        <end position="27"/>
    </location>
</feature>
<feature type="transmembrane region" description="Helical" evidence="1">
    <location>
        <begin position="238"/>
        <end position="256"/>
    </location>
</feature>
<gene>
    <name evidence="3" type="ORF">GCM10011515_23480</name>
</gene>
<proteinExistence type="predicted"/>